<dbReference type="EMBL" id="ABVR01000021">
    <property type="protein sequence ID" value="EEG91677.1"/>
    <property type="molecule type" value="Genomic_DNA"/>
</dbReference>
<organism evidence="1 2">
    <name type="scientific">Coprococcus comes ATCC 27758</name>
    <dbReference type="NCBI Taxonomy" id="470146"/>
    <lineage>
        <taxon>Bacteria</taxon>
        <taxon>Bacillati</taxon>
        <taxon>Bacillota</taxon>
        <taxon>Clostridia</taxon>
        <taxon>Lachnospirales</taxon>
        <taxon>Lachnospiraceae</taxon>
        <taxon>Coprococcus</taxon>
    </lineage>
</organism>
<reference evidence="1 2" key="1">
    <citation type="submission" date="2009-02" db="EMBL/GenBank/DDBJ databases">
        <authorList>
            <person name="Fulton L."/>
            <person name="Clifton S."/>
            <person name="Fulton B."/>
            <person name="Xu J."/>
            <person name="Minx P."/>
            <person name="Pepin K.H."/>
            <person name="Johnson M."/>
            <person name="Bhonagiri V."/>
            <person name="Nash W.E."/>
            <person name="Mardis E.R."/>
            <person name="Wilson R.K."/>
        </authorList>
    </citation>
    <scope>NUCLEOTIDE SEQUENCE [LARGE SCALE GENOMIC DNA]</scope>
    <source>
        <strain evidence="1 2">ATCC 27758</strain>
    </source>
</reference>
<evidence type="ECO:0000313" key="2">
    <source>
        <dbReference type="Proteomes" id="UP000003793"/>
    </source>
</evidence>
<proteinExistence type="predicted"/>
<gene>
    <name evidence="1" type="ORF">COPCOM_00040</name>
</gene>
<protein>
    <submittedName>
        <fullName evidence="1">Uncharacterized protein</fullName>
    </submittedName>
</protein>
<accession>C0B4I1</accession>
<name>C0B4I1_9FIRM</name>
<feature type="non-terminal residue" evidence="1">
    <location>
        <position position="66"/>
    </location>
</feature>
<evidence type="ECO:0000313" key="1">
    <source>
        <dbReference type="EMBL" id="EEG91677.1"/>
    </source>
</evidence>
<comment type="caution">
    <text evidence="1">The sequence shown here is derived from an EMBL/GenBank/DDBJ whole genome shotgun (WGS) entry which is preliminary data.</text>
</comment>
<dbReference type="AlphaFoldDB" id="C0B4I1"/>
<sequence>MKKHKICKILLVILAIFLCVAFYELLGICIAYKKQPEVSNTTKKETKNGSWNECSENTERAVIIEK</sequence>
<reference evidence="1 2" key="2">
    <citation type="submission" date="2009-03" db="EMBL/GenBank/DDBJ databases">
        <title>Draft genome sequence of Coprococcus comes (ATCC 27758).</title>
        <authorList>
            <person name="Sudarsanam P."/>
            <person name="Ley R."/>
            <person name="Guruge J."/>
            <person name="Turnbaugh P.J."/>
            <person name="Mahowald M."/>
            <person name="Liep D."/>
            <person name="Gordon J."/>
        </authorList>
    </citation>
    <scope>NUCLEOTIDE SEQUENCE [LARGE SCALE GENOMIC DNA]</scope>
    <source>
        <strain evidence="1 2">ATCC 27758</strain>
    </source>
</reference>
<dbReference type="Proteomes" id="UP000003793">
    <property type="component" value="Unassembled WGS sequence"/>
</dbReference>
<dbReference type="HOGENOM" id="CLU_2954742_0_0_9"/>